<feature type="transmembrane region" description="Helical" evidence="1">
    <location>
        <begin position="37"/>
        <end position="56"/>
    </location>
</feature>
<proteinExistence type="predicted"/>
<keyword evidence="1" id="KW-0812">Transmembrane</keyword>
<reference evidence="2 3" key="1">
    <citation type="journal article" date="2017" name="Nat. Ecol. Evol.">
        <title>Scallop genome provides insights into evolution of bilaterian karyotype and development.</title>
        <authorList>
            <person name="Wang S."/>
            <person name="Zhang J."/>
            <person name="Jiao W."/>
            <person name="Li J."/>
            <person name="Xun X."/>
            <person name="Sun Y."/>
            <person name="Guo X."/>
            <person name="Huan P."/>
            <person name="Dong B."/>
            <person name="Zhang L."/>
            <person name="Hu X."/>
            <person name="Sun X."/>
            <person name="Wang J."/>
            <person name="Zhao C."/>
            <person name="Wang Y."/>
            <person name="Wang D."/>
            <person name="Huang X."/>
            <person name="Wang R."/>
            <person name="Lv J."/>
            <person name="Li Y."/>
            <person name="Zhang Z."/>
            <person name="Liu B."/>
            <person name="Lu W."/>
            <person name="Hui Y."/>
            <person name="Liang J."/>
            <person name="Zhou Z."/>
            <person name="Hou R."/>
            <person name="Li X."/>
            <person name="Liu Y."/>
            <person name="Li H."/>
            <person name="Ning X."/>
            <person name="Lin Y."/>
            <person name="Zhao L."/>
            <person name="Xing Q."/>
            <person name="Dou J."/>
            <person name="Li Y."/>
            <person name="Mao J."/>
            <person name="Guo H."/>
            <person name="Dou H."/>
            <person name="Li T."/>
            <person name="Mu C."/>
            <person name="Jiang W."/>
            <person name="Fu Q."/>
            <person name="Fu X."/>
            <person name="Miao Y."/>
            <person name="Liu J."/>
            <person name="Yu Q."/>
            <person name="Li R."/>
            <person name="Liao H."/>
            <person name="Li X."/>
            <person name="Kong Y."/>
            <person name="Jiang Z."/>
            <person name="Chourrout D."/>
            <person name="Li R."/>
            <person name="Bao Z."/>
        </authorList>
    </citation>
    <scope>NUCLEOTIDE SEQUENCE [LARGE SCALE GENOMIC DNA]</scope>
    <source>
        <strain evidence="2 3">PY_sf001</strain>
    </source>
</reference>
<keyword evidence="3" id="KW-1185">Reference proteome</keyword>
<name>A0A210QTJ0_MIZYE</name>
<dbReference type="EMBL" id="NEDP02001979">
    <property type="protein sequence ID" value="OWF52056.1"/>
    <property type="molecule type" value="Genomic_DNA"/>
</dbReference>
<organism evidence="2 3">
    <name type="scientific">Mizuhopecten yessoensis</name>
    <name type="common">Japanese scallop</name>
    <name type="synonym">Patinopecten yessoensis</name>
    <dbReference type="NCBI Taxonomy" id="6573"/>
    <lineage>
        <taxon>Eukaryota</taxon>
        <taxon>Metazoa</taxon>
        <taxon>Spiralia</taxon>
        <taxon>Lophotrochozoa</taxon>
        <taxon>Mollusca</taxon>
        <taxon>Bivalvia</taxon>
        <taxon>Autobranchia</taxon>
        <taxon>Pteriomorphia</taxon>
        <taxon>Pectinida</taxon>
        <taxon>Pectinoidea</taxon>
        <taxon>Pectinidae</taxon>
        <taxon>Mizuhopecten</taxon>
    </lineage>
</organism>
<evidence type="ECO:0000313" key="3">
    <source>
        <dbReference type="Proteomes" id="UP000242188"/>
    </source>
</evidence>
<protein>
    <recommendedName>
        <fullName evidence="4">MARVEL domain-containing protein</fullName>
    </recommendedName>
</protein>
<accession>A0A210QTJ0</accession>
<gene>
    <name evidence="2" type="ORF">KP79_PYT21246</name>
</gene>
<feature type="transmembrane region" description="Helical" evidence="1">
    <location>
        <begin position="101"/>
        <end position="122"/>
    </location>
</feature>
<dbReference type="Proteomes" id="UP000242188">
    <property type="component" value="Unassembled WGS sequence"/>
</dbReference>
<comment type="caution">
    <text evidence="2">The sequence shown here is derived from an EMBL/GenBank/DDBJ whole genome shotgun (WGS) entry which is preliminary data.</text>
</comment>
<sequence length="192" mass="22101">MLDLVPKELSLRKIELPSLPHDVELLLGSQCLSPHPFIVMMVITFALLVPQFYVLLQPTTARWCEQPLLQILIVSIIFTFISIGFTFLFMLMIPVPRELKIVFHIFGIMCFVEGLVAVVYTSQAGNCKSTTEELYYISLAIAWFTCVSIIFFAIMIPFWIINKVKRNSMVDRRSRQGVCYEPVKCCTCLWHI</sequence>
<feature type="transmembrane region" description="Helical" evidence="1">
    <location>
        <begin position="134"/>
        <end position="161"/>
    </location>
</feature>
<evidence type="ECO:0008006" key="4">
    <source>
        <dbReference type="Google" id="ProtNLM"/>
    </source>
</evidence>
<keyword evidence="1" id="KW-0472">Membrane</keyword>
<evidence type="ECO:0000313" key="2">
    <source>
        <dbReference type="EMBL" id="OWF52056.1"/>
    </source>
</evidence>
<dbReference type="AlphaFoldDB" id="A0A210QTJ0"/>
<evidence type="ECO:0000256" key="1">
    <source>
        <dbReference type="SAM" id="Phobius"/>
    </source>
</evidence>
<dbReference type="OrthoDB" id="6017175at2759"/>
<feature type="transmembrane region" description="Helical" evidence="1">
    <location>
        <begin position="68"/>
        <end position="95"/>
    </location>
</feature>
<keyword evidence="1" id="KW-1133">Transmembrane helix</keyword>